<dbReference type="Proteomes" id="UP000509722">
    <property type="component" value="Chromosome"/>
</dbReference>
<sequence>MSIKEILINSKTIAVVGLSPDESKPSHYVSKFMKENGYKIYPIYPKFDEILDEKVYRNLGEIRDKIDIVLMFRKSEYAEVLISEVINKNIKTLWLQLGIKNKKAKFIAQNHGINFIEDKCIMQEFLKEFERIKNFIKDKNGKKKKSIR</sequence>
<dbReference type="AlphaFoldDB" id="A0AAE7EA31"/>
<gene>
    <name evidence="2" type="ORF">CURT_0969</name>
</gene>
<reference evidence="2 3" key="1">
    <citation type="submission" date="2020-05" db="EMBL/GenBank/DDBJ databases">
        <title>Complete genome sequencing of Campylobacter and Arcobacter type strains.</title>
        <authorList>
            <person name="Miller W.G."/>
            <person name="Yee E."/>
        </authorList>
    </citation>
    <scope>NUCLEOTIDE SEQUENCE [LARGE SCALE GENOMIC DNA]</scope>
    <source>
        <strain evidence="2 3">LMG 6451</strain>
    </source>
</reference>
<dbReference type="RefSeq" id="WP_018713144.1">
    <property type="nucleotide sequence ID" value="NZ_CP053832.1"/>
</dbReference>
<dbReference type="PANTHER" id="PTHR33303">
    <property type="entry name" value="CYTOPLASMIC PROTEIN-RELATED"/>
    <property type="match status" value="1"/>
</dbReference>
<dbReference type="InterPro" id="IPR003781">
    <property type="entry name" value="CoA-bd"/>
</dbReference>
<dbReference type="EMBL" id="CP053832">
    <property type="protein sequence ID" value="QKF84451.1"/>
    <property type="molecule type" value="Genomic_DNA"/>
</dbReference>
<evidence type="ECO:0000313" key="2">
    <source>
        <dbReference type="EMBL" id="QKF84451.1"/>
    </source>
</evidence>
<accession>A0AAE7EA31</accession>
<organism evidence="2 3">
    <name type="scientific">Campylobacter ureolyticus</name>
    <dbReference type="NCBI Taxonomy" id="827"/>
    <lineage>
        <taxon>Bacteria</taxon>
        <taxon>Pseudomonadati</taxon>
        <taxon>Campylobacterota</taxon>
        <taxon>Epsilonproteobacteria</taxon>
        <taxon>Campylobacterales</taxon>
        <taxon>Campylobacteraceae</taxon>
        <taxon>Campylobacter</taxon>
    </lineage>
</organism>
<dbReference type="Pfam" id="PF13380">
    <property type="entry name" value="CoA_binding_2"/>
    <property type="match status" value="1"/>
</dbReference>
<protein>
    <submittedName>
        <fullName evidence="2">CoA-binding domain-containing protein</fullName>
    </submittedName>
</protein>
<dbReference type="GeneID" id="77175870"/>
<proteinExistence type="predicted"/>
<dbReference type="PANTHER" id="PTHR33303:SF2">
    <property type="entry name" value="COA-BINDING DOMAIN-CONTAINING PROTEIN"/>
    <property type="match status" value="1"/>
</dbReference>
<dbReference type="SMART" id="SM00881">
    <property type="entry name" value="CoA_binding"/>
    <property type="match status" value="1"/>
</dbReference>
<evidence type="ECO:0000313" key="3">
    <source>
        <dbReference type="Proteomes" id="UP000509722"/>
    </source>
</evidence>
<name>A0AAE7EA31_9BACT</name>
<feature type="domain" description="CoA-binding" evidence="1">
    <location>
        <begin position="7"/>
        <end position="99"/>
    </location>
</feature>
<dbReference type="SUPFAM" id="SSF51735">
    <property type="entry name" value="NAD(P)-binding Rossmann-fold domains"/>
    <property type="match status" value="1"/>
</dbReference>
<evidence type="ECO:0000259" key="1">
    <source>
        <dbReference type="SMART" id="SM00881"/>
    </source>
</evidence>
<dbReference type="InterPro" id="IPR036291">
    <property type="entry name" value="NAD(P)-bd_dom_sf"/>
</dbReference>
<dbReference type="Gene3D" id="3.40.50.720">
    <property type="entry name" value="NAD(P)-binding Rossmann-like Domain"/>
    <property type="match status" value="1"/>
</dbReference>